<dbReference type="Proteomes" id="UP000008909">
    <property type="component" value="Unassembled WGS sequence"/>
</dbReference>
<evidence type="ECO:0000256" key="1">
    <source>
        <dbReference type="SAM" id="MobiDB-lite"/>
    </source>
</evidence>
<organism evidence="2 3">
    <name type="scientific">Clonorchis sinensis</name>
    <name type="common">Chinese liver fluke</name>
    <dbReference type="NCBI Taxonomy" id="79923"/>
    <lineage>
        <taxon>Eukaryota</taxon>
        <taxon>Metazoa</taxon>
        <taxon>Spiralia</taxon>
        <taxon>Lophotrochozoa</taxon>
        <taxon>Platyhelminthes</taxon>
        <taxon>Trematoda</taxon>
        <taxon>Digenea</taxon>
        <taxon>Opisthorchiida</taxon>
        <taxon>Opisthorchiata</taxon>
        <taxon>Opisthorchiidae</taxon>
        <taxon>Clonorchis</taxon>
    </lineage>
</organism>
<protein>
    <submittedName>
        <fullName evidence="2">Uncharacterized protein</fullName>
    </submittedName>
</protein>
<dbReference type="AlphaFoldDB" id="G7YMY0"/>
<evidence type="ECO:0000313" key="3">
    <source>
        <dbReference type="Proteomes" id="UP000008909"/>
    </source>
</evidence>
<sequence length="309" mass="35540">MRLSHNGYNPSDKRRRRYGNVDDTGNKDLVNVRCTFSTAVRHACEYCEANSRLDSIMGLKTCLKMAIKHDLLWKDQRINDPGTCAHNAFCVISHLRTCESVRSFSTHSGVRQSMTFFILIQLNDRRGNEKNTERFQNLGIQITSEEKLVDLEPAGFFTPLFDENKAQVFLDEQIKLIPFFGMHFAPTKFKVMLVDMRSLNTPITIRGEELLFECCISKVTIIRRPSQRTKCMNEQHSEFAYLRTGAWGEYADNNATRAHYWCSNLMDPAMALRYTYPGSDHKSPTLDATDAVTHDLRARGVVEIFRFDS</sequence>
<proteinExistence type="predicted"/>
<name>G7YMY0_CLOSI</name>
<evidence type="ECO:0000313" key="2">
    <source>
        <dbReference type="EMBL" id="GAA54311.1"/>
    </source>
</evidence>
<reference evidence="2" key="1">
    <citation type="journal article" date="2011" name="Genome Biol.">
        <title>The draft genome of the carcinogenic human liver fluke Clonorchis sinensis.</title>
        <authorList>
            <person name="Wang X."/>
            <person name="Chen W."/>
            <person name="Huang Y."/>
            <person name="Sun J."/>
            <person name="Men J."/>
            <person name="Liu H."/>
            <person name="Luo F."/>
            <person name="Guo L."/>
            <person name="Lv X."/>
            <person name="Deng C."/>
            <person name="Zhou C."/>
            <person name="Fan Y."/>
            <person name="Li X."/>
            <person name="Huang L."/>
            <person name="Hu Y."/>
            <person name="Liang C."/>
            <person name="Hu X."/>
            <person name="Xu J."/>
            <person name="Yu X."/>
        </authorList>
    </citation>
    <scope>NUCLEOTIDE SEQUENCE [LARGE SCALE GENOMIC DNA]</scope>
    <source>
        <strain evidence="2">Henan</strain>
    </source>
</reference>
<feature type="region of interest" description="Disordered" evidence="1">
    <location>
        <begin position="1"/>
        <end position="22"/>
    </location>
</feature>
<accession>G7YMY0</accession>
<gene>
    <name evidence="2" type="ORF">CLF_102133</name>
</gene>
<reference key="2">
    <citation type="submission" date="2011-10" db="EMBL/GenBank/DDBJ databases">
        <title>The genome and transcriptome sequence of Clonorchis sinensis provide insights into the carcinogenic liver fluke.</title>
        <authorList>
            <person name="Wang X."/>
            <person name="Huang Y."/>
            <person name="Chen W."/>
            <person name="Liu H."/>
            <person name="Guo L."/>
            <person name="Chen Y."/>
            <person name="Luo F."/>
            <person name="Zhou W."/>
            <person name="Sun J."/>
            <person name="Mao Q."/>
            <person name="Liang P."/>
            <person name="Zhou C."/>
            <person name="Tian Y."/>
            <person name="Men J."/>
            <person name="Lv X."/>
            <person name="Huang L."/>
            <person name="Zhou J."/>
            <person name="Hu Y."/>
            <person name="Li R."/>
            <person name="Zhang F."/>
            <person name="Lei H."/>
            <person name="Li X."/>
            <person name="Hu X."/>
            <person name="Liang C."/>
            <person name="Xu J."/>
            <person name="Wu Z."/>
            <person name="Yu X."/>
        </authorList>
    </citation>
    <scope>NUCLEOTIDE SEQUENCE</scope>
    <source>
        <strain>Henan</strain>
    </source>
</reference>
<dbReference type="EMBL" id="DF143883">
    <property type="protein sequence ID" value="GAA54311.1"/>
    <property type="molecule type" value="Genomic_DNA"/>
</dbReference>
<keyword evidence="3" id="KW-1185">Reference proteome</keyword>